<dbReference type="STRING" id="71717.A0A4Y7SZR3"/>
<feature type="compositionally biased region" description="Acidic residues" evidence="1">
    <location>
        <begin position="542"/>
        <end position="552"/>
    </location>
</feature>
<gene>
    <name evidence="2" type="ORF">FA13DRAFT_1795025</name>
</gene>
<reference evidence="2 3" key="1">
    <citation type="journal article" date="2019" name="Nat. Ecol. Evol.">
        <title>Megaphylogeny resolves global patterns of mushroom evolution.</title>
        <authorList>
            <person name="Varga T."/>
            <person name="Krizsan K."/>
            <person name="Foldi C."/>
            <person name="Dima B."/>
            <person name="Sanchez-Garcia M."/>
            <person name="Sanchez-Ramirez S."/>
            <person name="Szollosi G.J."/>
            <person name="Szarkandi J.G."/>
            <person name="Papp V."/>
            <person name="Albert L."/>
            <person name="Andreopoulos W."/>
            <person name="Angelini C."/>
            <person name="Antonin V."/>
            <person name="Barry K.W."/>
            <person name="Bougher N.L."/>
            <person name="Buchanan P."/>
            <person name="Buyck B."/>
            <person name="Bense V."/>
            <person name="Catcheside P."/>
            <person name="Chovatia M."/>
            <person name="Cooper J."/>
            <person name="Damon W."/>
            <person name="Desjardin D."/>
            <person name="Finy P."/>
            <person name="Geml J."/>
            <person name="Haridas S."/>
            <person name="Hughes K."/>
            <person name="Justo A."/>
            <person name="Karasinski D."/>
            <person name="Kautmanova I."/>
            <person name="Kiss B."/>
            <person name="Kocsube S."/>
            <person name="Kotiranta H."/>
            <person name="LaButti K.M."/>
            <person name="Lechner B.E."/>
            <person name="Liimatainen K."/>
            <person name="Lipzen A."/>
            <person name="Lukacs Z."/>
            <person name="Mihaltcheva S."/>
            <person name="Morgado L.N."/>
            <person name="Niskanen T."/>
            <person name="Noordeloos M.E."/>
            <person name="Ohm R.A."/>
            <person name="Ortiz-Santana B."/>
            <person name="Ovrebo C."/>
            <person name="Racz N."/>
            <person name="Riley R."/>
            <person name="Savchenko A."/>
            <person name="Shiryaev A."/>
            <person name="Soop K."/>
            <person name="Spirin V."/>
            <person name="Szebenyi C."/>
            <person name="Tomsovsky M."/>
            <person name="Tulloss R.E."/>
            <person name="Uehling J."/>
            <person name="Grigoriev I.V."/>
            <person name="Vagvolgyi C."/>
            <person name="Papp T."/>
            <person name="Martin F.M."/>
            <person name="Miettinen O."/>
            <person name="Hibbett D.S."/>
            <person name="Nagy L.G."/>
        </authorList>
    </citation>
    <scope>NUCLEOTIDE SEQUENCE [LARGE SCALE GENOMIC DNA]</scope>
    <source>
        <strain evidence="2 3">FP101781</strain>
    </source>
</reference>
<sequence>MPPTEDPPAALPIEGHSIGSFLDLLSQLLADERAAEFVILVLTGRYLGRQVSLEALRNRIYNEEDDNVHDALLYQYKVSRDIDSALGIADDICVKNHPISFYVIPKYSGSLKSSVGISHKISVDGIRTQVKLHKIPNSLFAKWGVRNEILIFFPNLYKKGERQSYKVHNDDVALFFENVTRPSLVALMPDMRGANFAPTFAAEMWRSRSETGHLVHSGRILSGEVVSELSGQLRDELAAAIGRGVRLEWAADFFFLHQIRGVKDANAHHPVDAEDAIDRFIEANHLDPGAINDYPDDWYVDVGLELSSATGDDSMAWRADSHTAILRDILQIPEVHAVRMTKIGSSSYAKDPVSHMSEVAGCRITPGVRGRGPLGIVKIQAYHTDKALISDKDGGFLDKLFNVYEDSMAAEVVANARLEVRVPFRMHSRVYDGLEGFNWRRYLVAVPCDDWWTLRLYSLIAYKAVAGSQLSSIPADRTNFSAVTLLMAIVWLTNSLHATPDTGPSSRQLLGAVLPPRPLVGMPEVMMPYRLAGTHPHRDDRVEDEGDDDEDREAANDIVRQPTTRRFPTLYEEEESDDDDEDEGAVAVRTGPSIPFGLVFLREVIWTKNSRIPLFSSAQFSMLKESAFEYFSGMAWGDFVDKIYTGILFQQRSITRTRTNTKQRPVVPEEGEKIPIVFALKNGHKKIPKPEWKGGEIAHGEPEEVEQVSRNEYLSLIYHQLFVDAIALSPSPRGGGGSYTKIAVAHRLKVSVDVFKNQNPGHAFRAAHMRWGTDKDWTIALSHIIPPQGKLKMQSSQNYPQCAYYRMWGHFMSSIRSTTVVKEAREAFVAKFTSEVRWFAWAKAERLWESSGKSYKESTHSPGLQANAPAPWLLIRGGCIWKDDEVWTPTGTELEDSDGSE</sequence>
<dbReference type="Proteomes" id="UP000298030">
    <property type="component" value="Unassembled WGS sequence"/>
</dbReference>
<evidence type="ECO:0000313" key="3">
    <source>
        <dbReference type="Proteomes" id="UP000298030"/>
    </source>
</evidence>
<evidence type="ECO:0000256" key="1">
    <source>
        <dbReference type="SAM" id="MobiDB-lite"/>
    </source>
</evidence>
<comment type="caution">
    <text evidence="2">The sequence shown here is derived from an EMBL/GenBank/DDBJ whole genome shotgun (WGS) entry which is preliminary data.</text>
</comment>
<proteinExistence type="predicted"/>
<organism evidence="2 3">
    <name type="scientific">Coprinellus micaceus</name>
    <name type="common">Glistening ink-cap mushroom</name>
    <name type="synonym">Coprinus micaceus</name>
    <dbReference type="NCBI Taxonomy" id="71717"/>
    <lineage>
        <taxon>Eukaryota</taxon>
        <taxon>Fungi</taxon>
        <taxon>Dikarya</taxon>
        <taxon>Basidiomycota</taxon>
        <taxon>Agaricomycotina</taxon>
        <taxon>Agaricomycetes</taxon>
        <taxon>Agaricomycetidae</taxon>
        <taxon>Agaricales</taxon>
        <taxon>Agaricineae</taxon>
        <taxon>Psathyrellaceae</taxon>
        <taxon>Coprinellus</taxon>
    </lineage>
</organism>
<dbReference type="AlphaFoldDB" id="A0A4Y7SZR3"/>
<keyword evidence="3" id="KW-1185">Reference proteome</keyword>
<evidence type="ECO:0000313" key="2">
    <source>
        <dbReference type="EMBL" id="TEB27211.1"/>
    </source>
</evidence>
<feature type="region of interest" description="Disordered" evidence="1">
    <location>
        <begin position="533"/>
        <end position="584"/>
    </location>
</feature>
<dbReference type="EMBL" id="QPFP01000042">
    <property type="protein sequence ID" value="TEB27211.1"/>
    <property type="molecule type" value="Genomic_DNA"/>
</dbReference>
<dbReference type="OrthoDB" id="3261690at2759"/>
<protein>
    <submittedName>
        <fullName evidence="2">Uncharacterized protein</fullName>
    </submittedName>
</protein>
<feature type="compositionally biased region" description="Acidic residues" evidence="1">
    <location>
        <begin position="571"/>
        <end position="584"/>
    </location>
</feature>
<accession>A0A4Y7SZR3</accession>
<name>A0A4Y7SZR3_COPMI</name>